<proteinExistence type="predicted"/>
<sequence>MSPSRGTDTNVVAAMTESSEALNRDYALEAEREATESGMAIQEYQAVLKGAVVTALIPPKHLEGIAAYGVRAVGEVLVRYLVGEAER</sequence>
<gene>
    <name evidence="1" type="ORF">GCM10007884_22340</name>
</gene>
<comment type="caution">
    <text evidence="1">The sequence shown here is derived from an EMBL/GenBank/DDBJ whole genome shotgun (WGS) entry which is preliminary data.</text>
</comment>
<protein>
    <submittedName>
        <fullName evidence="1">Uncharacterized protein</fullName>
    </submittedName>
</protein>
<evidence type="ECO:0000313" key="1">
    <source>
        <dbReference type="EMBL" id="GLS44246.1"/>
    </source>
</evidence>
<name>A0ABQ6D3F0_9HYPH</name>
<dbReference type="Proteomes" id="UP001156881">
    <property type="component" value="Unassembled WGS sequence"/>
</dbReference>
<organism evidence="1 2">
    <name type="scientific">Methylobacterium brachythecii</name>
    <dbReference type="NCBI Taxonomy" id="1176177"/>
    <lineage>
        <taxon>Bacteria</taxon>
        <taxon>Pseudomonadati</taxon>
        <taxon>Pseudomonadota</taxon>
        <taxon>Alphaproteobacteria</taxon>
        <taxon>Hyphomicrobiales</taxon>
        <taxon>Methylobacteriaceae</taxon>
        <taxon>Methylobacterium</taxon>
    </lineage>
</organism>
<reference evidence="2" key="1">
    <citation type="journal article" date="2019" name="Int. J. Syst. Evol. Microbiol.">
        <title>The Global Catalogue of Microorganisms (GCM) 10K type strain sequencing project: providing services to taxonomists for standard genome sequencing and annotation.</title>
        <authorList>
            <consortium name="The Broad Institute Genomics Platform"/>
            <consortium name="The Broad Institute Genome Sequencing Center for Infectious Disease"/>
            <person name="Wu L."/>
            <person name="Ma J."/>
        </authorList>
    </citation>
    <scope>NUCLEOTIDE SEQUENCE [LARGE SCALE GENOMIC DNA]</scope>
    <source>
        <strain evidence="2">NBRC 107710</strain>
    </source>
</reference>
<keyword evidence="2" id="KW-1185">Reference proteome</keyword>
<accession>A0ABQ6D3F0</accession>
<evidence type="ECO:0000313" key="2">
    <source>
        <dbReference type="Proteomes" id="UP001156881"/>
    </source>
</evidence>
<dbReference type="EMBL" id="BSPG01000010">
    <property type="protein sequence ID" value="GLS44246.1"/>
    <property type="molecule type" value="Genomic_DNA"/>
</dbReference>